<organism evidence="8 9">
    <name type="scientific">Hungatella hathewayi DSM 13479</name>
    <dbReference type="NCBI Taxonomy" id="566550"/>
    <lineage>
        <taxon>Bacteria</taxon>
        <taxon>Bacillati</taxon>
        <taxon>Bacillota</taxon>
        <taxon>Clostridia</taxon>
        <taxon>Lachnospirales</taxon>
        <taxon>Lachnospiraceae</taxon>
        <taxon>Hungatella</taxon>
    </lineage>
</organism>
<evidence type="ECO:0000256" key="3">
    <source>
        <dbReference type="ARBA" id="ARBA00022475"/>
    </source>
</evidence>
<keyword evidence="6 7" id="KW-0472">Membrane</keyword>
<keyword evidence="3" id="KW-1003">Cell membrane</keyword>
<dbReference type="InterPro" id="IPR050809">
    <property type="entry name" value="UgpAE/MalFG_permease"/>
</dbReference>
<protein>
    <recommendedName>
        <fullName evidence="10">Sugar ABC transporter permease</fullName>
    </recommendedName>
</protein>
<feature type="non-terminal residue" evidence="8">
    <location>
        <position position="96"/>
    </location>
</feature>
<reference evidence="8 9" key="1">
    <citation type="submission" date="2010-01" db="EMBL/GenBank/DDBJ databases">
        <authorList>
            <person name="Weinstock G."/>
            <person name="Sodergren E."/>
            <person name="Clifton S."/>
            <person name="Fulton L."/>
            <person name="Fulton B."/>
            <person name="Courtney L."/>
            <person name="Fronick C."/>
            <person name="Harrison M."/>
            <person name="Strong C."/>
            <person name="Farmer C."/>
            <person name="Delahaunty K."/>
            <person name="Markovic C."/>
            <person name="Hall O."/>
            <person name="Minx P."/>
            <person name="Tomlinson C."/>
            <person name="Mitreva M."/>
            <person name="Nelson J."/>
            <person name="Hou S."/>
            <person name="Wollam A."/>
            <person name="Pepin K.H."/>
            <person name="Johnson M."/>
            <person name="Bhonagiri V."/>
            <person name="Nash W.E."/>
            <person name="Warren W."/>
            <person name="Chinwalla A."/>
            <person name="Mardis E.R."/>
            <person name="Wilson R.K."/>
        </authorList>
    </citation>
    <scope>NUCLEOTIDE SEQUENCE [LARGE SCALE GENOMIC DNA]</scope>
    <source>
        <strain evidence="8 9">DSM 13479</strain>
    </source>
</reference>
<dbReference type="AlphaFoldDB" id="D3ACV5"/>
<evidence type="ECO:0008006" key="10">
    <source>
        <dbReference type="Google" id="ProtNLM"/>
    </source>
</evidence>
<evidence type="ECO:0000256" key="6">
    <source>
        <dbReference type="ARBA" id="ARBA00023136"/>
    </source>
</evidence>
<dbReference type="Gene3D" id="1.10.3720.10">
    <property type="entry name" value="MetI-like"/>
    <property type="match status" value="1"/>
</dbReference>
<dbReference type="EMBL" id="ACIO01000095">
    <property type="protein sequence ID" value="EFD00361.1"/>
    <property type="molecule type" value="Genomic_DNA"/>
</dbReference>
<evidence type="ECO:0000256" key="5">
    <source>
        <dbReference type="ARBA" id="ARBA00022989"/>
    </source>
</evidence>
<dbReference type="PANTHER" id="PTHR43227">
    <property type="entry name" value="BLL4140 PROTEIN"/>
    <property type="match status" value="1"/>
</dbReference>
<proteinExistence type="predicted"/>
<feature type="transmembrane region" description="Helical" evidence="7">
    <location>
        <begin position="72"/>
        <end position="94"/>
    </location>
</feature>
<dbReference type="SUPFAM" id="SSF161098">
    <property type="entry name" value="MetI-like"/>
    <property type="match status" value="1"/>
</dbReference>
<dbReference type="GO" id="GO:0005886">
    <property type="term" value="C:plasma membrane"/>
    <property type="evidence" value="ECO:0007669"/>
    <property type="project" value="UniProtKB-SubCell"/>
</dbReference>
<evidence type="ECO:0000256" key="7">
    <source>
        <dbReference type="SAM" id="Phobius"/>
    </source>
</evidence>
<feature type="transmembrane region" description="Helical" evidence="7">
    <location>
        <begin position="14"/>
        <end position="34"/>
    </location>
</feature>
<accession>D3ACV5</accession>
<comment type="subcellular location">
    <subcellularLocation>
        <location evidence="1">Cell membrane</location>
        <topology evidence="1">Multi-pass membrane protein</topology>
    </subcellularLocation>
</comment>
<dbReference type="HOGENOM" id="CLU_2364519_0_0_9"/>
<dbReference type="InterPro" id="IPR035906">
    <property type="entry name" value="MetI-like_sf"/>
</dbReference>
<sequence length="96" mass="10699">MRNSTQSGRLARKVYLFLLPSLAGTAVFVLLPYVDVIRRSFFEAAGGRFVAMQNYLTVMGNRAFRLASFNTLRFLVICVPLLVVVSLFCSMMIAGL</sequence>
<keyword evidence="4 7" id="KW-0812">Transmembrane</keyword>
<evidence type="ECO:0000256" key="4">
    <source>
        <dbReference type="ARBA" id="ARBA00022692"/>
    </source>
</evidence>
<comment type="caution">
    <text evidence="8">The sequence shown here is derived from an EMBL/GenBank/DDBJ whole genome shotgun (WGS) entry which is preliminary data.</text>
</comment>
<evidence type="ECO:0000256" key="1">
    <source>
        <dbReference type="ARBA" id="ARBA00004651"/>
    </source>
</evidence>
<evidence type="ECO:0000313" key="9">
    <source>
        <dbReference type="Proteomes" id="UP000004968"/>
    </source>
</evidence>
<evidence type="ECO:0000256" key="2">
    <source>
        <dbReference type="ARBA" id="ARBA00022448"/>
    </source>
</evidence>
<keyword evidence="5 7" id="KW-1133">Transmembrane helix</keyword>
<evidence type="ECO:0000313" key="8">
    <source>
        <dbReference type="EMBL" id="EFD00361.1"/>
    </source>
</evidence>
<dbReference type="Proteomes" id="UP000004968">
    <property type="component" value="Unassembled WGS sequence"/>
</dbReference>
<gene>
    <name evidence="8" type="ORF">CLOSTHATH_01433</name>
</gene>
<dbReference type="PANTHER" id="PTHR43227:SF8">
    <property type="entry name" value="DIACETYLCHITOBIOSE UPTAKE SYSTEM PERMEASE PROTEIN DASB"/>
    <property type="match status" value="1"/>
</dbReference>
<keyword evidence="2" id="KW-0813">Transport</keyword>
<name>D3ACV5_9FIRM</name>